<evidence type="ECO:0000256" key="4">
    <source>
        <dbReference type="ARBA" id="ARBA00023136"/>
    </source>
</evidence>
<evidence type="ECO:0000256" key="5">
    <source>
        <dbReference type="SAM" id="Phobius"/>
    </source>
</evidence>
<name>A0A4Y2FA31_ARAVE</name>
<organism evidence="6 7">
    <name type="scientific">Araneus ventricosus</name>
    <name type="common">Orbweaver spider</name>
    <name type="synonym">Epeira ventricosa</name>
    <dbReference type="NCBI Taxonomy" id="182803"/>
    <lineage>
        <taxon>Eukaryota</taxon>
        <taxon>Metazoa</taxon>
        <taxon>Ecdysozoa</taxon>
        <taxon>Arthropoda</taxon>
        <taxon>Chelicerata</taxon>
        <taxon>Arachnida</taxon>
        <taxon>Araneae</taxon>
        <taxon>Araneomorphae</taxon>
        <taxon>Entelegynae</taxon>
        <taxon>Araneoidea</taxon>
        <taxon>Araneidae</taxon>
        <taxon>Araneus</taxon>
    </lineage>
</organism>
<accession>A0A4Y2FA31</accession>
<gene>
    <name evidence="6" type="ORF">AVEN_103209_1</name>
</gene>
<dbReference type="InterPro" id="IPR018499">
    <property type="entry name" value="Tetraspanin/Peripherin"/>
</dbReference>
<evidence type="ECO:0000256" key="2">
    <source>
        <dbReference type="ARBA" id="ARBA00022692"/>
    </source>
</evidence>
<feature type="transmembrane region" description="Helical" evidence="5">
    <location>
        <begin position="20"/>
        <end position="45"/>
    </location>
</feature>
<keyword evidence="3 5" id="KW-1133">Transmembrane helix</keyword>
<reference evidence="6 7" key="1">
    <citation type="journal article" date="2019" name="Sci. Rep.">
        <title>Orb-weaving spider Araneus ventricosus genome elucidates the spidroin gene catalogue.</title>
        <authorList>
            <person name="Kono N."/>
            <person name="Nakamura H."/>
            <person name="Ohtoshi R."/>
            <person name="Moran D.A.P."/>
            <person name="Shinohara A."/>
            <person name="Yoshida Y."/>
            <person name="Fujiwara M."/>
            <person name="Mori M."/>
            <person name="Tomita M."/>
            <person name="Arakawa K."/>
        </authorList>
    </citation>
    <scope>NUCLEOTIDE SEQUENCE [LARGE SCALE GENOMIC DNA]</scope>
</reference>
<keyword evidence="7" id="KW-1185">Reference proteome</keyword>
<comment type="caution">
    <text evidence="6">The sequence shown here is derived from an EMBL/GenBank/DDBJ whole genome shotgun (WGS) entry which is preliminary data.</text>
</comment>
<sequence length="167" mass="18574">MAVCVISITESGRNCLGVTLLLLNLSLAMIAFILVIVGITLSFIFNQQKDLLQNFNYRTKADLVMFSGIALMIFHLLGAKLCSDFGNIQTRQRSLKLAFPFLGLLFVAVMLLIFVSISASRVAATMQQGSEKAFLNLMESYHSDKDKKKQIDRIQITHKCCGSIGYK</sequence>
<proteinExistence type="predicted"/>
<keyword evidence="2 5" id="KW-0812">Transmembrane</keyword>
<keyword evidence="4 5" id="KW-0472">Membrane</keyword>
<evidence type="ECO:0000313" key="7">
    <source>
        <dbReference type="Proteomes" id="UP000499080"/>
    </source>
</evidence>
<feature type="transmembrane region" description="Helical" evidence="5">
    <location>
        <begin position="57"/>
        <end position="77"/>
    </location>
</feature>
<protein>
    <submittedName>
        <fullName evidence="6">Uncharacterized protein</fullName>
    </submittedName>
</protein>
<comment type="subcellular location">
    <subcellularLocation>
        <location evidence="1">Membrane</location>
        <topology evidence="1">Multi-pass membrane protein</topology>
    </subcellularLocation>
</comment>
<dbReference type="Proteomes" id="UP000499080">
    <property type="component" value="Unassembled WGS sequence"/>
</dbReference>
<evidence type="ECO:0000313" key="6">
    <source>
        <dbReference type="EMBL" id="GBM37105.1"/>
    </source>
</evidence>
<dbReference type="InterPro" id="IPR008952">
    <property type="entry name" value="Tetraspanin_EC2_sf"/>
</dbReference>
<dbReference type="Pfam" id="PF00335">
    <property type="entry name" value="Tetraspanin"/>
    <property type="match status" value="1"/>
</dbReference>
<dbReference type="Gene3D" id="1.10.1450.10">
    <property type="entry name" value="Tetraspanin"/>
    <property type="match status" value="1"/>
</dbReference>
<dbReference type="GO" id="GO:0016020">
    <property type="term" value="C:membrane"/>
    <property type="evidence" value="ECO:0007669"/>
    <property type="project" value="UniProtKB-SubCell"/>
</dbReference>
<evidence type="ECO:0000256" key="1">
    <source>
        <dbReference type="ARBA" id="ARBA00004141"/>
    </source>
</evidence>
<dbReference type="AlphaFoldDB" id="A0A4Y2FA31"/>
<feature type="transmembrane region" description="Helical" evidence="5">
    <location>
        <begin position="97"/>
        <end position="117"/>
    </location>
</feature>
<dbReference type="SUPFAM" id="SSF48652">
    <property type="entry name" value="Tetraspanin"/>
    <property type="match status" value="1"/>
</dbReference>
<evidence type="ECO:0000256" key="3">
    <source>
        <dbReference type="ARBA" id="ARBA00022989"/>
    </source>
</evidence>
<dbReference type="EMBL" id="BGPR01000829">
    <property type="protein sequence ID" value="GBM37105.1"/>
    <property type="molecule type" value="Genomic_DNA"/>
</dbReference>